<keyword evidence="2" id="KW-1185">Reference proteome</keyword>
<accession>A0AC61MMF9</accession>
<name>A0AC61MMF9_9FIRM</name>
<sequence>MIYSSLWAFFCAFGFGIIFNIKGKNLFFASIGAFVGNIVFVLTKNITDSDIISYYFCAISFSLLAEIFAIYRKIPVSIFLSPSMIPFVPGAAILSTMENLVEGNASQTWQYGVYALQVSGAIAMGVITVSFVVKIWRNSIKKYFFKINGS</sequence>
<reference evidence="1 2" key="1">
    <citation type="journal article" date="2022" name="Int. J. Syst. Evol. Microbiol.">
        <title>Miniphocaeibacter halophilus sp. nov., an ammonium-tolerant acetate-producing bacterium isolated from a biogas system.</title>
        <authorList>
            <person name="Schnurer A."/>
            <person name="Singh A."/>
            <person name="Bi S."/>
            <person name="Qiao W."/>
            <person name="Westerholm M."/>
        </authorList>
    </citation>
    <scope>NUCLEOTIDE SEQUENCE [LARGE SCALE GENOMIC DNA]</scope>
    <source>
        <strain evidence="1 2">AMB_01</strain>
    </source>
</reference>
<proteinExistence type="predicted"/>
<organism evidence="1 2">
    <name type="scientific">Miniphocaeibacter halophilus</name>
    <dbReference type="NCBI Taxonomy" id="2931922"/>
    <lineage>
        <taxon>Bacteria</taxon>
        <taxon>Bacillati</taxon>
        <taxon>Bacillota</taxon>
        <taxon>Tissierellia</taxon>
        <taxon>Tissierellales</taxon>
        <taxon>Peptoniphilaceae</taxon>
        <taxon>Miniphocaeibacter</taxon>
    </lineage>
</organism>
<evidence type="ECO:0000313" key="2">
    <source>
        <dbReference type="Proteomes" id="UP000595814"/>
    </source>
</evidence>
<protein>
    <submittedName>
        <fullName evidence="1">Threonine/serine exporter family protein</fullName>
    </submittedName>
</protein>
<dbReference type="EMBL" id="CP066744">
    <property type="protein sequence ID" value="QQK06880.1"/>
    <property type="molecule type" value="Genomic_DNA"/>
</dbReference>
<evidence type="ECO:0000313" key="1">
    <source>
        <dbReference type="EMBL" id="QQK06880.1"/>
    </source>
</evidence>
<dbReference type="Proteomes" id="UP000595814">
    <property type="component" value="Chromosome"/>
</dbReference>
<gene>
    <name evidence="1" type="ORF">JFY71_05895</name>
</gene>